<sequence>SYPGSLTTPSYTEGVKWLISNKKQSISTSLYLKARSVIGYNARSPQNAPSQENLLNLYAES</sequence>
<dbReference type="PROSITE" id="PS51144">
    <property type="entry name" value="ALPHA_CA_2"/>
    <property type="match status" value="1"/>
</dbReference>
<feature type="domain" description="Alpha-carbonic anhydrase" evidence="1">
    <location>
        <begin position="1"/>
        <end position="61"/>
    </location>
</feature>
<dbReference type="InterPro" id="IPR036398">
    <property type="entry name" value="CA_dom_sf"/>
</dbReference>
<dbReference type="AlphaFoldDB" id="A0A8K0W8V0"/>
<reference evidence="2" key="1">
    <citation type="journal article" date="2021" name="Nat. Commun.">
        <title>Genetic determinants of endophytism in the Arabidopsis root mycobiome.</title>
        <authorList>
            <person name="Mesny F."/>
            <person name="Miyauchi S."/>
            <person name="Thiergart T."/>
            <person name="Pickel B."/>
            <person name="Atanasova L."/>
            <person name="Karlsson M."/>
            <person name="Huettel B."/>
            <person name="Barry K.W."/>
            <person name="Haridas S."/>
            <person name="Chen C."/>
            <person name="Bauer D."/>
            <person name="Andreopoulos W."/>
            <person name="Pangilinan J."/>
            <person name="LaButti K."/>
            <person name="Riley R."/>
            <person name="Lipzen A."/>
            <person name="Clum A."/>
            <person name="Drula E."/>
            <person name="Henrissat B."/>
            <person name="Kohler A."/>
            <person name="Grigoriev I.V."/>
            <person name="Martin F.M."/>
            <person name="Hacquard S."/>
        </authorList>
    </citation>
    <scope>NUCLEOTIDE SEQUENCE</scope>
    <source>
        <strain evidence="2">MPI-SDFR-AT-0068</strain>
    </source>
</reference>
<dbReference type="EMBL" id="JAGPXF010000005">
    <property type="protein sequence ID" value="KAH7241213.1"/>
    <property type="molecule type" value="Genomic_DNA"/>
</dbReference>
<evidence type="ECO:0000313" key="2">
    <source>
        <dbReference type="EMBL" id="KAH7241213.1"/>
    </source>
</evidence>
<comment type="caution">
    <text evidence="2">The sequence shown here is derived from an EMBL/GenBank/DDBJ whole genome shotgun (WGS) entry which is preliminary data.</text>
</comment>
<feature type="non-terminal residue" evidence="2">
    <location>
        <position position="1"/>
    </location>
</feature>
<proteinExistence type="predicted"/>
<dbReference type="OrthoDB" id="429145at2759"/>
<dbReference type="Gene3D" id="3.10.200.10">
    <property type="entry name" value="Alpha carbonic anhydrase"/>
    <property type="match status" value="1"/>
</dbReference>
<dbReference type="SUPFAM" id="SSF51069">
    <property type="entry name" value="Carbonic anhydrase"/>
    <property type="match status" value="1"/>
</dbReference>
<gene>
    <name evidence="2" type="ORF">BKA59DRAFT_368295</name>
</gene>
<protein>
    <recommendedName>
        <fullName evidence="1">Alpha-carbonic anhydrase domain-containing protein</fullName>
    </recommendedName>
</protein>
<feature type="non-terminal residue" evidence="2">
    <location>
        <position position="61"/>
    </location>
</feature>
<organism evidence="2 3">
    <name type="scientific">Fusarium tricinctum</name>
    <dbReference type="NCBI Taxonomy" id="61284"/>
    <lineage>
        <taxon>Eukaryota</taxon>
        <taxon>Fungi</taxon>
        <taxon>Dikarya</taxon>
        <taxon>Ascomycota</taxon>
        <taxon>Pezizomycotina</taxon>
        <taxon>Sordariomycetes</taxon>
        <taxon>Hypocreomycetidae</taxon>
        <taxon>Hypocreales</taxon>
        <taxon>Nectriaceae</taxon>
        <taxon>Fusarium</taxon>
        <taxon>Fusarium tricinctum species complex</taxon>
    </lineage>
</organism>
<evidence type="ECO:0000313" key="3">
    <source>
        <dbReference type="Proteomes" id="UP000813427"/>
    </source>
</evidence>
<accession>A0A8K0W8V0</accession>
<keyword evidence="3" id="KW-1185">Reference proteome</keyword>
<evidence type="ECO:0000259" key="1">
    <source>
        <dbReference type="PROSITE" id="PS51144"/>
    </source>
</evidence>
<dbReference type="Pfam" id="PF00194">
    <property type="entry name" value="Carb_anhydrase"/>
    <property type="match status" value="1"/>
</dbReference>
<name>A0A8K0W8V0_9HYPO</name>
<dbReference type="InterPro" id="IPR001148">
    <property type="entry name" value="CA_dom"/>
</dbReference>
<dbReference type="Proteomes" id="UP000813427">
    <property type="component" value="Unassembled WGS sequence"/>
</dbReference>